<accession>A0A8H7CLH2</accession>
<name>A0A8H7CLH2_9AGAR</name>
<comment type="caution">
    <text evidence="1">The sequence shown here is derived from an EMBL/GenBank/DDBJ whole genome shotgun (WGS) entry which is preliminary data.</text>
</comment>
<dbReference type="AlphaFoldDB" id="A0A8H7CLH2"/>
<dbReference type="OrthoDB" id="2952032at2759"/>
<reference evidence="1" key="1">
    <citation type="submission" date="2020-05" db="EMBL/GenBank/DDBJ databases">
        <title>Mycena genomes resolve the evolution of fungal bioluminescence.</title>
        <authorList>
            <person name="Tsai I.J."/>
        </authorList>
    </citation>
    <scope>NUCLEOTIDE SEQUENCE</scope>
    <source>
        <strain evidence="1">CCC161011</strain>
    </source>
</reference>
<dbReference type="Proteomes" id="UP000620124">
    <property type="component" value="Unassembled WGS sequence"/>
</dbReference>
<organism evidence="1 2">
    <name type="scientific">Mycena venus</name>
    <dbReference type="NCBI Taxonomy" id="2733690"/>
    <lineage>
        <taxon>Eukaryota</taxon>
        <taxon>Fungi</taxon>
        <taxon>Dikarya</taxon>
        <taxon>Basidiomycota</taxon>
        <taxon>Agaricomycotina</taxon>
        <taxon>Agaricomycetes</taxon>
        <taxon>Agaricomycetidae</taxon>
        <taxon>Agaricales</taxon>
        <taxon>Marasmiineae</taxon>
        <taxon>Mycenaceae</taxon>
        <taxon>Mycena</taxon>
    </lineage>
</organism>
<evidence type="ECO:0000313" key="2">
    <source>
        <dbReference type="Proteomes" id="UP000620124"/>
    </source>
</evidence>
<gene>
    <name evidence="1" type="ORF">MVEN_01953900</name>
</gene>
<keyword evidence="2" id="KW-1185">Reference proteome</keyword>
<proteinExistence type="predicted"/>
<evidence type="ECO:0000313" key="1">
    <source>
        <dbReference type="EMBL" id="KAF7340347.1"/>
    </source>
</evidence>
<evidence type="ECO:0008006" key="3">
    <source>
        <dbReference type="Google" id="ProtNLM"/>
    </source>
</evidence>
<protein>
    <recommendedName>
        <fullName evidence="3">F-box domain-containing protein</fullName>
    </recommendedName>
</protein>
<sequence>MEIQPVFIEKPRLPTEIVDQVLRNFDSHEDRRTLCDCGLVSHTWLVLSRTILFFSIFITPFRMTPNNDTLLKSFRGATVRPYVRDVRVGANPTADWTKTQLPKLLAQFPALTTLRLTDRWELLRQWEIYTELEFFLGTRPARKAGIVAKLHRAFTITFPRFTRRKTTVDVQSSVVEADDDGPFAIPERPPLDQLRIVHIEYPAQNLLILSLLAPPAFDTLHLTLHVYDREAESVHASLRAAGTGLRTLVLWFPLDIRIGRPSTPLATTLRTLHLCARNFPVSPWAGAPVPCPTDALILIAAHLLECVLIAPHLEELIIDTDVLDTDEIGAVRRHAARVELDRVLRTLPTLNTVHIPL</sequence>
<dbReference type="EMBL" id="JACAZI010000019">
    <property type="protein sequence ID" value="KAF7340347.1"/>
    <property type="molecule type" value="Genomic_DNA"/>
</dbReference>